<dbReference type="AlphaFoldDB" id="A0A0G2ZEI5"/>
<dbReference type="GO" id="GO:0007165">
    <property type="term" value="P:signal transduction"/>
    <property type="evidence" value="ECO:0007669"/>
    <property type="project" value="InterPro"/>
</dbReference>
<organism evidence="2 3">
    <name type="scientific">Kosmotoga pacifica</name>
    <dbReference type="NCBI Taxonomy" id="1330330"/>
    <lineage>
        <taxon>Bacteria</taxon>
        <taxon>Thermotogati</taxon>
        <taxon>Thermotogota</taxon>
        <taxon>Thermotogae</taxon>
        <taxon>Kosmotogales</taxon>
        <taxon>Kosmotogaceae</taxon>
        <taxon>Kosmotoga</taxon>
    </lineage>
</organism>
<dbReference type="PROSITE" id="PS50851">
    <property type="entry name" value="CHEW"/>
    <property type="match status" value="3"/>
</dbReference>
<dbReference type="PANTHER" id="PTHR22617:SF23">
    <property type="entry name" value="CHEMOTAXIS PROTEIN CHEW"/>
    <property type="match status" value="1"/>
</dbReference>
<dbReference type="InterPro" id="IPR039315">
    <property type="entry name" value="CheW"/>
</dbReference>
<feature type="domain" description="CheW-like" evidence="1">
    <location>
        <begin position="316"/>
        <end position="456"/>
    </location>
</feature>
<evidence type="ECO:0000313" key="2">
    <source>
        <dbReference type="EMBL" id="AKI97258.1"/>
    </source>
</evidence>
<dbReference type="RefSeq" id="WP_047754392.1">
    <property type="nucleotide sequence ID" value="NZ_CAJUHA010000008.1"/>
</dbReference>
<proteinExistence type="predicted"/>
<reference evidence="2 3" key="1">
    <citation type="submission" date="2015-04" db="EMBL/GenBank/DDBJ databases">
        <title>Complete Genome Sequence of Kosmotoga pacifica SLHLJ1.</title>
        <authorList>
            <person name="Jiang L.J."/>
            <person name="Shao Z.Z."/>
            <person name="Jebbar M."/>
        </authorList>
    </citation>
    <scope>NUCLEOTIDE SEQUENCE [LARGE SCALE GENOMIC DNA]</scope>
    <source>
        <strain evidence="2 3">SLHLJ1</strain>
    </source>
</reference>
<keyword evidence="3" id="KW-1185">Reference proteome</keyword>
<dbReference type="EMBL" id="CP011232">
    <property type="protein sequence ID" value="AKI97258.1"/>
    <property type="molecule type" value="Genomic_DNA"/>
</dbReference>
<accession>A0A0G2ZEI5</accession>
<dbReference type="Pfam" id="PF01584">
    <property type="entry name" value="CheW"/>
    <property type="match status" value="3"/>
</dbReference>
<dbReference type="SUPFAM" id="SSF50341">
    <property type="entry name" value="CheW-like"/>
    <property type="match status" value="3"/>
</dbReference>
<dbReference type="GO" id="GO:0005829">
    <property type="term" value="C:cytosol"/>
    <property type="evidence" value="ECO:0007669"/>
    <property type="project" value="TreeGrafter"/>
</dbReference>
<gene>
    <name evidence="2" type="ORF">IX53_04880</name>
</gene>
<sequence>MTGKKFIFSLGENLYALEVERVEEIIKAPKLFKVPLTPEFIAGIATFRGTIIPVIDLYRRLFEKASAVPPKTLVVCNHGREYIGLLVTEQRGIEVLTEQKRKETSEEFIKGLWTEDNREIRLLDIGSLIKIEKAESVAKPTIRKVPRIVSVAKREEKESYLVFTIAGKRFAFPLEAVVEVTEYVEPREVPNPPPGVIGIIGWRKRILPVVDLSVPLGIERYKTKKLVIAQHEGQEIAFQVEDVPGIIRLSKGSIQPPPAYVRKKNHAEVSGTYSSEDEILLILSVDALLKKGILGMVEDIEKVGAVSMEERSGEQEKKFLFFAAGDLVCGLPIEQVVELKKSRDITMIPRSPDFLEGVIEVRSYIVPVLNTGKLFSIEMSERASKLVILEYKNNRLLGLLVDKFLGIFSLREEEVIPLSAGFEGTEITRFVEATTRIGKKVAFLLKPEKLLRTEEIKKIDTRVKKYAKEKDADERNQSIDS</sequence>
<feature type="domain" description="CheW-like" evidence="1">
    <location>
        <begin position="157"/>
        <end position="294"/>
    </location>
</feature>
<dbReference type="InterPro" id="IPR002545">
    <property type="entry name" value="CheW-lke_dom"/>
</dbReference>
<protein>
    <recommendedName>
        <fullName evidence="1">CheW-like domain-containing protein</fullName>
    </recommendedName>
</protein>
<evidence type="ECO:0000313" key="3">
    <source>
        <dbReference type="Proteomes" id="UP000035159"/>
    </source>
</evidence>
<feature type="domain" description="CheW-like" evidence="1">
    <location>
        <begin position="2"/>
        <end position="134"/>
    </location>
</feature>
<dbReference type="Proteomes" id="UP000035159">
    <property type="component" value="Chromosome"/>
</dbReference>
<dbReference type="KEGG" id="kpf:IX53_04880"/>
<dbReference type="SMART" id="SM00260">
    <property type="entry name" value="CheW"/>
    <property type="match status" value="3"/>
</dbReference>
<dbReference type="STRING" id="1330330.IX53_04880"/>
<name>A0A0G2ZEI5_9BACT</name>
<evidence type="ECO:0000259" key="1">
    <source>
        <dbReference type="PROSITE" id="PS50851"/>
    </source>
</evidence>
<dbReference type="PATRIC" id="fig|1330330.3.peg.982"/>
<dbReference type="InterPro" id="IPR036061">
    <property type="entry name" value="CheW-like_dom_sf"/>
</dbReference>
<dbReference type="PANTHER" id="PTHR22617">
    <property type="entry name" value="CHEMOTAXIS SENSOR HISTIDINE KINASE-RELATED"/>
    <property type="match status" value="1"/>
</dbReference>
<dbReference type="Gene3D" id="2.30.30.40">
    <property type="entry name" value="SH3 Domains"/>
    <property type="match status" value="3"/>
</dbReference>
<dbReference type="GO" id="GO:0006935">
    <property type="term" value="P:chemotaxis"/>
    <property type="evidence" value="ECO:0007669"/>
    <property type="project" value="InterPro"/>
</dbReference>
<dbReference type="Gene3D" id="2.40.50.180">
    <property type="entry name" value="CheA-289, Domain 4"/>
    <property type="match status" value="3"/>
</dbReference>